<accession>A0A9P6T5S1</accession>
<feature type="transmembrane region" description="Helical" evidence="1">
    <location>
        <begin position="159"/>
        <end position="182"/>
    </location>
</feature>
<feature type="transmembrane region" description="Helical" evidence="1">
    <location>
        <begin position="132"/>
        <end position="153"/>
    </location>
</feature>
<feature type="domain" description="DUF7872" evidence="2">
    <location>
        <begin position="195"/>
        <end position="414"/>
    </location>
</feature>
<gene>
    <name evidence="3" type="ORF">CROQUDRAFT_54153</name>
</gene>
<protein>
    <recommendedName>
        <fullName evidence="2">DUF7872 domain-containing protein</fullName>
    </recommendedName>
</protein>
<comment type="caution">
    <text evidence="3">The sequence shown here is derived from an EMBL/GenBank/DDBJ whole genome shotgun (WGS) entry which is preliminary data.</text>
</comment>
<keyword evidence="1" id="KW-0472">Membrane</keyword>
<dbReference type="InterPro" id="IPR057194">
    <property type="entry name" value="DUF7872"/>
</dbReference>
<keyword evidence="1" id="KW-1133">Transmembrane helix</keyword>
<dbReference type="AlphaFoldDB" id="A0A9P6T5S1"/>
<evidence type="ECO:0000259" key="2">
    <source>
        <dbReference type="Pfam" id="PF25278"/>
    </source>
</evidence>
<evidence type="ECO:0000313" key="4">
    <source>
        <dbReference type="Proteomes" id="UP000886653"/>
    </source>
</evidence>
<dbReference type="OrthoDB" id="2497754at2759"/>
<evidence type="ECO:0000313" key="3">
    <source>
        <dbReference type="EMBL" id="KAG0139840.1"/>
    </source>
</evidence>
<evidence type="ECO:0000256" key="1">
    <source>
        <dbReference type="SAM" id="Phobius"/>
    </source>
</evidence>
<keyword evidence="1" id="KW-0812">Transmembrane</keyword>
<dbReference type="Pfam" id="PF25278">
    <property type="entry name" value="DUF7872"/>
    <property type="match status" value="1"/>
</dbReference>
<reference evidence="3" key="1">
    <citation type="submission" date="2013-11" db="EMBL/GenBank/DDBJ databases">
        <title>Genome sequence of the fusiform rust pathogen reveals effectors for host alternation and coevolution with pine.</title>
        <authorList>
            <consortium name="DOE Joint Genome Institute"/>
            <person name="Smith K."/>
            <person name="Pendleton A."/>
            <person name="Kubisiak T."/>
            <person name="Anderson C."/>
            <person name="Salamov A."/>
            <person name="Aerts A."/>
            <person name="Riley R."/>
            <person name="Clum A."/>
            <person name="Lindquist E."/>
            <person name="Ence D."/>
            <person name="Campbell M."/>
            <person name="Kronenberg Z."/>
            <person name="Feau N."/>
            <person name="Dhillon B."/>
            <person name="Hamelin R."/>
            <person name="Burleigh J."/>
            <person name="Smith J."/>
            <person name="Yandell M."/>
            <person name="Nelson C."/>
            <person name="Grigoriev I."/>
            <person name="Davis J."/>
        </authorList>
    </citation>
    <scope>NUCLEOTIDE SEQUENCE</scope>
    <source>
        <strain evidence="3">G11</strain>
    </source>
</reference>
<organism evidence="3 4">
    <name type="scientific">Cronartium quercuum f. sp. fusiforme G11</name>
    <dbReference type="NCBI Taxonomy" id="708437"/>
    <lineage>
        <taxon>Eukaryota</taxon>
        <taxon>Fungi</taxon>
        <taxon>Dikarya</taxon>
        <taxon>Basidiomycota</taxon>
        <taxon>Pucciniomycotina</taxon>
        <taxon>Pucciniomycetes</taxon>
        <taxon>Pucciniales</taxon>
        <taxon>Coleosporiaceae</taxon>
        <taxon>Cronartium</taxon>
    </lineage>
</organism>
<dbReference type="EMBL" id="MU167515">
    <property type="protein sequence ID" value="KAG0139840.1"/>
    <property type="molecule type" value="Genomic_DNA"/>
</dbReference>
<dbReference type="PANTHER" id="PTHR33339">
    <property type="entry name" value="LYSM DOMAIN-CONTAINING PROTEIN"/>
    <property type="match status" value="1"/>
</dbReference>
<keyword evidence="4" id="KW-1185">Reference proteome</keyword>
<proteinExistence type="predicted"/>
<name>A0A9P6T5S1_9BASI</name>
<sequence length="414" mass="45354">MLSVDYYILFLASCQLSRKPDSALWNELKMDEYILKYPNGQNLSVMEFADQHGANNFLCGIGEKCNAGELCHPVQGQAWYVLFAIQEWNLFVNSIYMAVATTMDLVRGTTASLLMDLTDPNDQAPSYGGPKFIFGLLSALCISLSLGVFSILATTTIASAWLTISGISAFLGLGSTLSFSGLQIASMVEQEKAIEPSAFNKWSRFGYFFSQWEDTMHQGITHNVNATLHSGISNSGPGGLIHFIGNGTFFYSHPKKTSAEIELSLKDVTQIRALVILLRSMNAFVTRASEPCTSHGINGAWDGDDYLSYCGPDKVMMNIIIANGKHAKNTLYNAKAIALKYNITTEYLTVNSWKCQQKYGLGADPYANTAMPMDVTSECVANLLVCDCSRPDIRKAIKKHGTVRACRDVGGLPI</sequence>
<dbReference type="Proteomes" id="UP000886653">
    <property type="component" value="Unassembled WGS sequence"/>
</dbReference>
<dbReference type="PANTHER" id="PTHR33339:SF1">
    <property type="entry name" value="LYSM DOMAIN-CONTAINING PROTEIN"/>
    <property type="match status" value="1"/>
</dbReference>